<gene>
    <name evidence="1" type="ORF">PNOK_0805500</name>
</gene>
<name>A0A286UA48_9AGAM</name>
<organism evidence="1 2">
    <name type="scientific">Pyrrhoderma noxium</name>
    <dbReference type="NCBI Taxonomy" id="2282107"/>
    <lineage>
        <taxon>Eukaryota</taxon>
        <taxon>Fungi</taxon>
        <taxon>Dikarya</taxon>
        <taxon>Basidiomycota</taxon>
        <taxon>Agaricomycotina</taxon>
        <taxon>Agaricomycetes</taxon>
        <taxon>Hymenochaetales</taxon>
        <taxon>Hymenochaetaceae</taxon>
        <taxon>Pyrrhoderma</taxon>
    </lineage>
</organism>
<comment type="caution">
    <text evidence="1">The sequence shown here is derived from an EMBL/GenBank/DDBJ whole genome shotgun (WGS) entry which is preliminary data.</text>
</comment>
<protein>
    <recommendedName>
        <fullName evidence="3">F-box domain-containing protein</fullName>
    </recommendedName>
</protein>
<dbReference type="EMBL" id="NBII01000008">
    <property type="protein sequence ID" value="PAV16435.1"/>
    <property type="molecule type" value="Genomic_DNA"/>
</dbReference>
<evidence type="ECO:0000313" key="2">
    <source>
        <dbReference type="Proteomes" id="UP000217199"/>
    </source>
</evidence>
<dbReference type="InParanoid" id="A0A286UA48"/>
<reference evidence="1 2" key="1">
    <citation type="journal article" date="2017" name="Mol. Ecol.">
        <title>Comparative and population genomic landscape of Phellinus noxius: A hypervariable fungus causing root rot in trees.</title>
        <authorList>
            <person name="Chung C.L."/>
            <person name="Lee T.J."/>
            <person name="Akiba M."/>
            <person name="Lee H.H."/>
            <person name="Kuo T.H."/>
            <person name="Liu D."/>
            <person name="Ke H.M."/>
            <person name="Yokoi T."/>
            <person name="Roa M.B."/>
            <person name="Lu M.J."/>
            <person name="Chang Y.Y."/>
            <person name="Ann P.J."/>
            <person name="Tsai J.N."/>
            <person name="Chen C.Y."/>
            <person name="Tzean S.S."/>
            <person name="Ota Y."/>
            <person name="Hattori T."/>
            <person name="Sahashi N."/>
            <person name="Liou R.F."/>
            <person name="Kikuchi T."/>
            <person name="Tsai I.J."/>
        </authorList>
    </citation>
    <scope>NUCLEOTIDE SEQUENCE [LARGE SCALE GENOMIC DNA]</scope>
    <source>
        <strain evidence="1 2">FFPRI411160</strain>
    </source>
</reference>
<dbReference type="OrthoDB" id="3365698at2759"/>
<accession>A0A286UA48</accession>
<dbReference type="SUPFAM" id="SSF52047">
    <property type="entry name" value="RNI-like"/>
    <property type="match status" value="1"/>
</dbReference>
<evidence type="ECO:0000313" key="1">
    <source>
        <dbReference type="EMBL" id="PAV16435.1"/>
    </source>
</evidence>
<dbReference type="AlphaFoldDB" id="A0A286UA48"/>
<sequence>MLPVSQQEDDQNFKNKTMTPHTALTITHVCRFWREVALTTPSMWSYIHIYVPRRSIFSIEALIRHWSTHAKEHPLTISLELTQFASFKTAGKILEEVRHLIHRILRWRPSLDSENMPLTVSVTPAAGYPFVTDTITWSNKEILDSEYTQGFFCLNASLKLCILLNGLKDLGPNLVHLDLCDVGRNILLTVGEAIEILDIYTNLKYLSLNIGYPYGMEDVGSQRLSIFKLDCCLSFSENEPGLHQRQSLLNLMYRSQPPLRGLEMHNIRCSDFYLVQVLEHLSDITELEHLYLDRCIIDQRKLLDLGKESEDKWVLTSEILKKFGFGLK</sequence>
<keyword evidence="2" id="KW-1185">Reference proteome</keyword>
<dbReference type="Proteomes" id="UP000217199">
    <property type="component" value="Unassembled WGS sequence"/>
</dbReference>
<evidence type="ECO:0008006" key="3">
    <source>
        <dbReference type="Google" id="ProtNLM"/>
    </source>
</evidence>
<proteinExistence type="predicted"/>